<evidence type="ECO:0000256" key="2">
    <source>
        <dbReference type="ARBA" id="ARBA00022491"/>
    </source>
</evidence>
<comment type="subcellular location">
    <subcellularLocation>
        <location evidence="1">Nucleus</location>
    </subcellularLocation>
</comment>
<dbReference type="GO" id="GO:0003677">
    <property type="term" value="F:DNA binding"/>
    <property type="evidence" value="ECO:0007669"/>
    <property type="project" value="InterPro"/>
</dbReference>
<evidence type="ECO:0000256" key="1">
    <source>
        <dbReference type="ARBA" id="ARBA00004123"/>
    </source>
</evidence>
<dbReference type="GO" id="GO:0045746">
    <property type="term" value="P:negative regulation of Notch signaling pathway"/>
    <property type="evidence" value="ECO:0007669"/>
    <property type="project" value="InterPro"/>
</dbReference>
<keyword evidence="3" id="KW-0805">Transcription regulation</keyword>
<dbReference type="GO" id="GO:0003714">
    <property type="term" value="F:transcription corepressor activity"/>
    <property type="evidence" value="ECO:0007669"/>
    <property type="project" value="InterPro"/>
</dbReference>
<protein>
    <submittedName>
        <fullName evidence="8">Protein insensitive isoform X1</fullName>
    </submittedName>
</protein>
<keyword evidence="5" id="KW-0539">Nucleus</keyword>
<dbReference type="InterPro" id="IPR037496">
    <property type="entry name" value="BEND6-like"/>
</dbReference>
<name>A0A9R0EJ57_SPOFR</name>
<feature type="domain" description="BEN" evidence="6">
    <location>
        <begin position="108"/>
        <end position="204"/>
    </location>
</feature>
<keyword evidence="2" id="KW-0678">Repressor</keyword>
<dbReference type="OrthoDB" id="8186171at2759"/>
<evidence type="ECO:0000313" key="7">
    <source>
        <dbReference type="Proteomes" id="UP000829999"/>
    </source>
</evidence>
<dbReference type="PANTHER" id="PTHR35346:SF1">
    <property type="entry name" value="BEN DOMAIN-CONTAINING PROTEIN 6"/>
    <property type="match status" value="1"/>
</dbReference>
<dbReference type="Gene3D" id="1.10.10.2590">
    <property type="entry name" value="BEN domain"/>
    <property type="match status" value="1"/>
</dbReference>
<dbReference type="GeneID" id="118268161"/>
<evidence type="ECO:0000256" key="5">
    <source>
        <dbReference type="ARBA" id="ARBA00023242"/>
    </source>
</evidence>
<keyword evidence="7" id="KW-1185">Reference proteome</keyword>
<organism evidence="7 8">
    <name type="scientific">Spodoptera frugiperda</name>
    <name type="common">Fall armyworm</name>
    <dbReference type="NCBI Taxonomy" id="7108"/>
    <lineage>
        <taxon>Eukaryota</taxon>
        <taxon>Metazoa</taxon>
        <taxon>Ecdysozoa</taxon>
        <taxon>Arthropoda</taxon>
        <taxon>Hexapoda</taxon>
        <taxon>Insecta</taxon>
        <taxon>Pterygota</taxon>
        <taxon>Neoptera</taxon>
        <taxon>Endopterygota</taxon>
        <taxon>Lepidoptera</taxon>
        <taxon>Glossata</taxon>
        <taxon>Ditrysia</taxon>
        <taxon>Noctuoidea</taxon>
        <taxon>Noctuidae</taxon>
        <taxon>Amphipyrinae</taxon>
        <taxon>Spodoptera</taxon>
    </lineage>
</organism>
<dbReference type="Pfam" id="PF10523">
    <property type="entry name" value="BEN"/>
    <property type="match status" value="1"/>
</dbReference>
<dbReference type="Proteomes" id="UP000829999">
    <property type="component" value="Chromosome 25"/>
</dbReference>
<dbReference type="InterPro" id="IPR018379">
    <property type="entry name" value="BEN_domain"/>
</dbReference>
<keyword evidence="4" id="KW-0804">Transcription</keyword>
<evidence type="ECO:0000313" key="8">
    <source>
        <dbReference type="RefSeq" id="XP_035438387.2"/>
    </source>
</evidence>
<gene>
    <name evidence="8" type="primary">LOC118268161</name>
</gene>
<sequence>MSLTLPMEAAEAVQAVAPLEPVEPVEPAVVAEVPMEPVVPRPRRVAPVGHLAPMVAEAAIEPLVPVQPEVPLAPAAMEPAVRIEPVDDSWMMDAEANNNATTKMVPIGSGKTMVPLRRYLRVKWDSYTVATRTLLRAVFPRSVLATHSLTGKRSPAFLDKPVKACLNEQKVEDIVIHVLFKFKVKKSLVRKVITTKCADECKMLRMKENRRPPGDGNASP</sequence>
<dbReference type="AlphaFoldDB" id="A0A9R0EJ57"/>
<dbReference type="PROSITE" id="PS51457">
    <property type="entry name" value="BEN"/>
    <property type="match status" value="1"/>
</dbReference>
<evidence type="ECO:0000256" key="4">
    <source>
        <dbReference type="ARBA" id="ARBA00023163"/>
    </source>
</evidence>
<accession>A0A9R0EJ57</accession>
<dbReference type="GO" id="GO:0005634">
    <property type="term" value="C:nucleus"/>
    <property type="evidence" value="ECO:0007669"/>
    <property type="project" value="UniProtKB-SubCell"/>
</dbReference>
<evidence type="ECO:0000256" key="3">
    <source>
        <dbReference type="ARBA" id="ARBA00023015"/>
    </source>
</evidence>
<dbReference type="GO" id="GO:0045666">
    <property type="term" value="P:positive regulation of neuron differentiation"/>
    <property type="evidence" value="ECO:0007669"/>
    <property type="project" value="InterPro"/>
</dbReference>
<dbReference type="SMART" id="SM01025">
    <property type="entry name" value="BEN"/>
    <property type="match status" value="1"/>
</dbReference>
<dbReference type="RefSeq" id="XP_035438387.2">
    <property type="nucleotide sequence ID" value="XM_035582494.2"/>
</dbReference>
<reference evidence="8" key="1">
    <citation type="submission" date="2025-08" db="UniProtKB">
        <authorList>
            <consortium name="RefSeq"/>
        </authorList>
    </citation>
    <scope>IDENTIFICATION</scope>
    <source>
        <tissue evidence="8">Whole larval tissue</tissue>
    </source>
</reference>
<evidence type="ECO:0000259" key="6">
    <source>
        <dbReference type="PROSITE" id="PS51457"/>
    </source>
</evidence>
<proteinExistence type="predicted"/>
<dbReference type="PANTHER" id="PTHR35346">
    <property type="entry name" value="BEN DOMAIN-CONTAINING PROTEIN 6"/>
    <property type="match status" value="1"/>
</dbReference>